<feature type="repeat" description="ANK" evidence="3">
    <location>
        <begin position="1980"/>
        <end position="2020"/>
    </location>
</feature>
<dbReference type="PANTHER" id="PTHR24198">
    <property type="entry name" value="ANKYRIN REPEAT AND PROTEIN KINASE DOMAIN-CONTAINING PROTEIN"/>
    <property type="match status" value="1"/>
</dbReference>
<keyword evidence="7" id="KW-1185">Reference proteome</keyword>
<feature type="repeat" description="ANK" evidence="3">
    <location>
        <begin position="603"/>
        <end position="630"/>
    </location>
</feature>
<feature type="repeat" description="ANK" evidence="3">
    <location>
        <begin position="1566"/>
        <end position="1604"/>
    </location>
</feature>
<evidence type="ECO:0000313" key="6">
    <source>
        <dbReference type="EMBL" id="KAK6525247.1"/>
    </source>
</evidence>
<reference evidence="6 7" key="1">
    <citation type="submission" date="2019-10" db="EMBL/GenBank/DDBJ databases">
        <authorList>
            <person name="Palmer J.M."/>
        </authorList>
    </citation>
    <scope>NUCLEOTIDE SEQUENCE [LARGE SCALE GENOMIC DNA]</scope>
    <source>
        <strain evidence="6 7">TWF694</strain>
    </source>
</reference>
<dbReference type="Proteomes" id="UP001365542">
    <property type="component" value="Unassembled WGS sequence"/>
</dbReference>
<name>A0AAV9WSZ0_9PEZI</name>
<feature type="repeat" description="ANK" evidence="3">
    <location>
        <begin position="1833"/>
        <end position="1871"/>
    </location>
</feature>
<feature type="region of interest" description="Disordered" evidence="4">
    <location>
        <begin position="1"/>
        <end position="21"/>
    </location>
</feature>
<organism evidence="6 7">
    <name type="scientific">Orbilia ellipsospora</name>
    <dbReference type="NCBI Taxonomy" id="2528407"/>
    <lineage>
        <taxon>Eukaryota</taxon>
        <taxon>Fungi</taxon>
        <taxon>Dikarya</taxon>
        <taxon>Ascomycota</taxon>
        <taxon>Pezizomycotina</taxon>
        <taxon>Orbiliomycetes</taxon>
        <taxon>Orbiliales</taxon>
        <taxon>Orbiliaceae</taxon>
        <taxon>Orbilia</taxon>
    </lineage>
</organism>
<evidence type="ECO:0000256" key="3">
    <source>
        <dbReference type="PROSITE-ProRule" id="PRU00023"/>
    </source>
</evidence>
<dbReference type="SUPFAM" id="SSF48403">
    <property type="entry name" value="Ankyrin repeat"/>
    <property type="match status" value="6"/>
</dbReference>
<dbReference type="PRINTS" id="PR01415">
    <property type="entry name" value="ANKYRIN"/>
</dbReference>
<dbReference type="SUPFAM" id="SSF52540">
    <property type="entry name" value="P-loop containing nucleoside triphosphate hydrolases"/>
    <property type="match status" value="1"/>
</dbReference>
<feature type="repeat" description="ANK" evidence="3">
    <location>
        <begin position="713"/>
        <end position="747"/>
    </location>
</feature>
<dbReference type="PROSITE" id="PS50297">
    <property type="entry name" value="ANK_REP_REGION"/>
    <property type="match status" value="4"/>
</dbReference>
<keyword evidence="1" id="KW-0677">Repeat</keyword>
<dbReference type="InterPro" id="IPR056884">
    <property type="entry name" value="NPHP3-like_N"/>
</dbReference>
<keyword evidence="2 3" id="KW-0040">ANK repeat</keyword>
<feature type="repeat" description="ANK" evidence="3">
    <location>
        <begin position="570"/>
        <end position="602"/>
    </location>
</feature>
<sequence>MSPAIDDSASSSGAEDDVVVLGRDDINDYNEDNILPEPADVQKSIREWLDPTRYDDSDSEYKKHSSMHLAGTGSWLPASEAFLKWHSSQDDGLLWIRGIPGSGKSVFAAQLVGQLKRENHPVLYFFFRQIIDANHNAEAALRDWLDQILVFSPLLQVKLKNHLTRRRETLSMADLWNLLRIGLSQLPKAYLVVDALDEMDQDQDLEPFLKALAELGEWLPSRVKVIMTSRPIAYIERYLKDAKPINIRLEEKMVDIDIATYVRHRLDIEGSRIPIETRALIQAAVPGRANGLFLFAKLALNAILQPETNVETAIEQLPKDLNNIYVDLLKEHSKRTGISDQIQLLILQSVTHAIRPLRLLELAELVRFVHYRELPQESDAAHEEKSREPTPDLRSMKNIVRSACGPLLEILPDETVSVVHHSFTEFLNGSTRTDSSDYPVLELGSTHSDLALHCLSYLESCLEDPQYSEIFETYHSDRLSLLPPFTKYATQFWHIHVRKSELAAYNQSKIHSALDDFLDRTAGSRWNGLTDISGVSASSLNTAIVLGLTEYIRYLLSRRDRDVFKKHAEYQMSPLCYAAQKGFDEIVQMLLQAGFNPNDKQSNGETALILATSHNQTKVIKILIEAGVDIFEKVQYHQSGSSGRQMWHHSYDESPFELAGRLGKEEAMALYFPHIKTSDQVNSALSEAVSRKSVATVKMLLQHPLTDVNSNVDDSTPLLTACDKTDANPDIIELLLQAGADPNIVVEYGGDEKPKRNTALYALVDRVHYYPHWWASHEEYFQNATKCYTLLIDAGADPNQANEQGNTVLHKATEAAFVRMLLAAGADPNVANKGGETPLHVCASLGALELLLEDPRTQLEYKNSFNKTPLLQQLSWYRTEIALRLLEAGADATAIDRDGDGTFHHVLQALVERGGMDQQIHERLLEAGADVKLRNKDGITVMHNFFARYSNPSEYSKGFEPVLEWLLSNGADVEAKDNKGQTPLFHFMRSFHSRECEERFQRFLKAGAKPDTLDLKGKNLFYASLWNSWNSTDAAFGLLSQYKVDLKQIDKDGNTLWHEACLALYHKKMNGWGLDPSYMINRLSEGGVDLGRPNNEGRTALHMACLFRTDRPKKFKWRINSRDIADSVVECILKGRIIDIDHADKNGITALHLASTCCELNTGYLLEAGSSVSKATHEGLTALHLAARSRQANILGSLLQALGNQVSPKMFLEVLNTRDYADATALYYACASGNYVCVRLLLEAGATVDTPTLTGSPWLACANFEQEELNWRIPEERQKPRNPWTEEESQSKFDAYGVMLGDKRRSAVPENTILPARLDEIVDLLVQYGPSSTRHMDAAIASAAANGFDYTVACLVSKYRALEREDTLNLDLEAKLCLKRREAQRAFLRSEDLFESTSKGLKLKVDTLMSLREYDLVSETLKPSLFLEMDTAKSSTLYSLVLGGFAFLLKNVLTAEVVATLDDWEKRRQEENPEKGPDPKHPLILETCQSDVPCMELLRFLVEDLGVDVNTPFMLYRNRKRSWGREYVTDRTSLHIVATHNRWWQVVEALPYLIKHGADLSARCANGLTPLHAAVNQAELEYPVNRQVIKSLLSHGANPNTSDAWDESCLAQASKSIDVFRTLIEAGAEITARAFHPALRDLNYDILEILLSTLSPNLRYDNKEKEDNRHILDGDEMYPLHYATHCNGISSSRNSEANEEIIKLLLDRGADPCARYPDGTMVMHCIISGSPFISMFIDLPCFATTLEERDSEGRTLLLRACTRSDKHIKPYQNLDKPLVELLLDRGADIRAQTNSGKTALHLAIESHSSTFEPELLKTLVSRAPELVNIADNDGHTPLHYAMDRMQRCYTGYEEAVNLLLSAGANPHLPKNDGTTHIQLLARSEWRYSENGAFDSKKRKLFERLVEMGVDVNISDSSGETPLFYFFRDADVAQDVPRDPQCGCVGAPDRFRDIMRAKVDERPVLEMFDRAGMDWTVVNKSGETLLHVVAAKPETKRWPKRAAKRFKFLLEKGLDVTVEDEKHRTALDVAASQNATDILDLYSRDQSVAEEELDDTSIMEDITKLLTKGG</sequence>
<evidence type="ECO:0000256" key="4">
    <source>
        <dbReference type="SAM" id="MobiDB-lite"/>
    </source>
</evidence>
<dbReference type="SMART" id="SM00248">
    <property type="entry name" value="ANK"/>
    <property type="match status" value="23"/>
</dbReference>
<gene>
    <name evidence="6" type="ORF">TWF694_005393</name>
</gene>
<comment type="caution">
    <text evidence="6">The sequence shown here is derived from an EMBL/GenBank/DDBJ whole genome shotgun (WGS) entry which is preliminary data.</text>
</comment>
<dbReference type="PANTHER" id="PTHR24198:SF165">
    <property type="entry name" value="ANKYRIN REPEAT-CONTAINING PROTEIN-RELATED"/>
    <property type="match status" value="1"/>
</dbReference>
<evidence type="ECO:0000313" key="7">
    <source>
        <dbReference type="Proteomes" id="UP001365542"/>
    </source>
</evidence>
<evidence type="ECO:0000256" key="1">
    <source>
        <dbReference type="ARBA" id="ARBA00022737"/>
    </source>
</evidence>
<dbReference type="PROSITE" id="PS50837">
    <property type="entry name" value="NACHT"/>
    <property type="match status" value="1"/>
</dbReference>
<feature type="compositionally biased region" description="Low complexity" evidence="4">
    <location>
        <begin position="1"/>
        <end position="13"/>
    </location>
</feature>
<evidence type="ECO:0000259" key="5">
    <source>
        <dbReference type="PROSITE" id="PS50837"/>
    </source>
</evidence>
<dbReference type="Gene3D" id="3.40.50.300">
    <property type="entry name" value="P-loop containing nucleotide triphosphate hydrolases"/>
    <property type="match status" value="1"/>
</dbReference>
<dbReference type="Pfam" id="PF24883">
    <property type="entry name" value="NPHP3_N"/>
    <property type="match status" value="1"/>
</dbReference>
<feature type="domain" description="NACHT" evidence="5">
    <location>
        <begin position="92"/>
        <end position="231"/>
    </location>
</feature>
<protein>
    <recommendedName>
        <fullName evidence="5">NACHT domain-containing protein</fullName>
    </recommendedName>
</protein>
<dbReference type="PROSITE" id="PS50088">
    <property type="entry name" value="ANK_REPEAT"/>
    <property type="match status" value="8"/>
</dbReference>
<dbReference type="EMBL" id="JAVHJO010000017">
    <property type="protein sequence ID" value="KAK6525247.1"/>
    <property type="molecule type" value="Genomic_DNA"/>
</dbReference>
<dbReference type="Pfam" id="PF00023">
    <property type="entry name" value="Ank"/>
    <property type="match status" value="2"/>
</dbReference>
<accession>A0AAV9WSZ0</accession>
<feature type="repeat" description="ANK" evidence="3">
    <location>
        <begin position="1221"/>
        <end position="1253"/>
    </location>
</feature>
<proteinExistence type="predicted"/>
<feature type="repeat" description="ANK" evidence="3">
    <location>
        <begin position="1752"/>
        <end position="1794"/>
    </location>
</feature>
<dbReference type="Gene3D" id="1.25.40.20">
    <property type="entry name" value="Ankyrin repeat-containing domain"/>
    <property type="match status" value="8"/>
</dbReference>
<evidence type="ECO:0000256" key="2">
    <source>
        <dbReference type="ARBA" id="ARBA00023043"/>
    </source>
</evidence>
<dbReference type="Pfam" id="PF12796">
    <property type="entry name" value="Ank_2"/>
    <property type="match status" value="5"/>
</dbReference>
<dbReference type="InterPro" id="IPR007111">
    <property type="entry name" value="NACHT_NTPase"/>
</dbReference>
<dbReference type="InterPro" id="IPR002110">
    <property type="entry name" value="Ankyrin_rpt"/>
</dbReference>
<dbReference type="InterPro" id="IPR036770">
    <property type="entry name" value="Ankyrin_rpt-contain_sf"/>
</dbReference>
<dbReference type="InterPro" id="IPR027417">
    <property type="entry name" value="P-loop_NTPase"/>
</dbReference>